<dbReference type="EMBL" id="CP045921">
    <property type="protein sequence ID" value="QHN42675.1"/>
    <property type="molecule type" value="Genomic_DNA"/>
</dbReference>
<dbReference type="PROSITE" id="PS51192">
    <property type="entry name" value="HELICASE_ATP_BIND_1"/>
    <property type="match status" value="1"/>
</dbReference>
<evidence type="ECO:0000313" key="12">
    <source>
        <dbReference type="EMBL" id="QHN42675.1"/>
    </source>
</evidence>
<dbReference type="CDD" id="cd18800">
    <property type="entry name" value="SF2_C_EcoR124I-like"/>
    <property type="match status" value="1"/>
</dbReference>
<evidence type="ECO:0000256" key="8">
    <source>
        <dbReference type="ARBA" id="ARBA00022840"/>
    </source>
</evidence>
<evidence type="ECO:0000256" key="2">
    <source>
        <dbReference type="ARBA" id="ARBA00008598"/>
    </source>
</evidence>
<comment type="function">
    <text evidence="10">Subunit R is required for both nuclease and ATPase activities, but not for modification.</text>
</comment>
<dbReference type="SMART" id="SM00487">
    <property type="entry name" value="DEXDc"/>
    <property type="match status" value="1"/>
</dbReference>
<dbReference type="CDD" id="cd18030">
    <property type="entry name" value="DEXHc_RE_I_HsdR"/>
    <property type="match status" value="1"/>
</dbReference>
<dbReference type="Gene3D" id="3.40.50.300">
    <property type="entry name" value="P-loop containing nucleotide triphosphate hydrolases"/>
    <property type="match status" value="2"/>
</dbReference>
<proteinExistence type="inferred from homology"/>
<dbReference type="InterPro" id="IPR022625">
    <property type="entry name" value="TypeI_RM_Rsu_C"/>
</dbReference>
<reference evidence="12" key="1">
    <citation type="journal article" date="2021" name="Nat. Microbiol.">
        <title>Cocultivation of an ultrasmall environmental parasitic bacterium with lytic ability against bacteria associated with wastewater foams.</title>
        <authorList>
            <person name="Batinovic S."/>
            <person name="Rose J.J.A."/>
            <person name="Ratcliffe J."/>
            <person name="Seviour R.J."/>
            <person name="Petrovski S."/>
        </authorList>
    </citation>
    <scope>NUCLEOTIDE SEQUENCE</scope>
    <source>
        <strain evidence="12">JR1</strain>
    </source>
</reference>
<accession>A0A857MLK4</accession>
<evidence type="ECO:0000256" key="4">
    <source>
        <dbReference type="ARBA" id="ARBA00022741"/>
    </source>
</evidence>
<comment type="subunit">
    <text evidence="10">The type I restriction/modification system is composed of three polypeptides R, M and S.</text>
</comment>
<dbReference type="InterPro" id="IPR027417">
    <property type="entry name" value="P-loop_NTPase"/>
</dbReference>
<dbReference type="AlphaFoldDB" id="A0A857MLK4"/>
<dbReference type="REBASE" id="478450">
    <property type="entry name" value="MamJR1ORF2305P"/>
</dbReference>
<dbReference type="InterPro" id="IPR051268">
    <property type="entry name" value="Type-I_R_enzyme_R_subunit"/>
</dbReference>
<organism evidence="12 13">
    <name type="scientific">Candidatus Mycosynbacter amalyticus</name>
    <dbReference type="NCBI Taxonomy" id="2665156"/>
    <lineage>
        <taxon>Bacteria</taxon>
        <taxon>Candidatus Saccharimonadota</taxon>
        <taxon>Candidatus Saccharimonadota incertae sedis</taxon>
        <taxon>Candidatus Mycosynbacter</taxon>
    </lineage>
</organism>
<evidence type="ECO:0000256" key="5">
    <source>
        <dbReference type="ARBA" id="ARBA00022747"/>
    </source>
</evidence>
<dbReference type="RefSeq" id="WP_260764150.1">
    <property type="nucleotide sequence ID" value="NZ_CP045921.1"/>
</dbReference>
<dbReference type="InterPro" id="IPR055180">
    <property type="entry name" value="HsdR_RecA-like_helicase_dom_2"/>
</dbReference>
<keyword evidence="7 10" id="KW-0378">Hydrolase</keyword>
<dbReference type="Pfam" id="PF22679">
    <property type="entry name" value="T1R_D3-like"/>
    <property type="match status" value="1"/>
</dbReference>
<dbReference type="SUPFAM" id="SSF52540">
    <property type="entry name" value="P-loop containing nucleoside triphosphate hydrolases"/>
    <property type="match status" value="2"/>
</dbReference>
<dbReference type="Pfam" id="PF12008">
    <property type="entry name" value="EcoR124_C"/>
    <property type="match status" value="1"/>
</dbReference>
<dbReference type="GO" id="GO:0009307">
    <property type="term" value="P:DNA restriction-modification system"/>
    <property type="evidence" value="ECO:0007669"/>
    <property type="project" value="UniProtKB-KW"/>
</dbReference>
<evidence type="ECO:0000256" key="6">
    <source>
        <dbReference type="ARBA" id="ARBA00022759"/>
    </source>
</evidence>
<dbReference type="InterPro" id="IPR040980">
    <property type="entry name" value="SWI2_SNF2"/>
</dbReference>
<dbReference type="GO" id="GO:0005524">
    <property type="term" value="F:ATP binding"/>
    <property type="evidence" value="ECO:0007669"/>
    <property type="project" value="UniProtKB-KW"/>
</dbReference>
<evidence type="ECO:0000256" key="9">
    <source>
        <dbReference type="ARBA" id="ARBA00023125"/>
    </source>
</evidence>
<feature type="domain" description="Helicase ATP-binding" evidence="11">
    <location>
        <begin position="263"/>
        <end position="429"/>
    </location>
</feature>
<keyword evidence="8 10" id="KW-0067">ATP-binding</keyword>
<evidence type="ECO:0000313" key="13">
    <source>
        <dbReference type="Proteomes" id="UP001059824"/>
    </source>
</evidence>
<gene>
    <name evidence="12" type="ORF">GII36_02280</name>
</gene>
<dbReference type="GO" id="GO:0009035">
    <property type="term" value="F:type I site-specific deoxyribonuclease activity"/>
    <property type="evidence" value="ECO:0007669"/>
    <property type="project" value="UniProtKB-EC"/>
</dbReference>
<keyword evidence="5 10" id="KW-0680">Restriction system</keyword>
<comment type="similarity">
    <text evidence="2 10">Belongs to the HsdR family.</text>
</comment>
<keyword evidence="9 10" id="KW-0238">DNA-binding</keyword>
<dbReference type="PANTHER" id="PTHR30195">
    <property type="entry name" value="TYPE I SITE-SPECIFIC DEOXYRIBONUCLEASE PROTEIN SUBUNIT M AND R"/>
    <property type="match status" value="1"/>
</dbReference>
<dbReference type="InterPro" id="IPR004473">
    <property type="entry name" value="Restrct_endonuc_typeI_HsdR"/>
</dbReference>
<keyword evidence="13" id="KW-1185">Reference proteome</keyword>
<dbReference type="GO" id="GO:0003677">
    <property type="term" value="F:DNA binding"/>
    <property type="evidence" value="ECO:0007669"/>
    <property type="project" value="UniProtKB-KW"/>
</dbReference>
<evidence type="ECO:0000256" key="10">
    <source>
        <dbReference type="RuleBase" id="RU364115"/>
    </source>
</evidence>
<evidence type="ECO:0000256" key="3">
    <source>
        <dbReference type="ARBA" id="ARBA00022722"/>
    </source>
</evidence>
<keyword evidence="6" id="KW-0255">Endonuclease</keyword>
<evidence type="ECO:0000256" key="7">
    <source>
        <dbReference type="ARBA" id="ARBA00022801"/>
    </source>
</evidence>
<dbReference type="InterPro" id="IPR007409">
    <property type="entry name" value="Restrct_endonuc_type1_HsdR_N"/>
</dbReference>
<comment type="catalytic activity">
    <reaction evidence="1 10">
        <text>Endonucleolytic cleavage of DNA to give random double-stranded fragments with terminal 5'-phosphates, ATP is simultaneously hydrolyzed.</text>
        <dbReference type="EC" id="3.1.21.3"/>
    </reaction>
</comment>
<dbReference type="NCBIfam" id="TIGR00348">
    <property type="entry name" value="hsdR"/>
    <property type="match status" value="1"/>
</dbReference>
<keyword evidence="4 10" id="KW-0547">Nucleotide-binding</keyword>
<evidence type="ECO:0000256" key="1">
    <source>
        <dbReference type="ARBA" id="ARBA00000851"/>
    </source>
</evidence>
<dbReference type="EC" id="3.1.21.3" evidence="10"/>
<keyword evidence="3" id="KW-0540">Nuclease</keyword>
<dbReference type="PANTHER" id="PTHR30195:SF16">
    <property type="entry name" value="TYPE I RESTRICTION ENZYME ENDONUCLEASE SUBUNIT"/>
    <property type="match status" value="1"/>
</dbReference>
<dbReference type="Pfam" id="PF04313">
    <property type="entry name" value="HSDR_N"/>
    <property type="match status" value="1"/>
</dbReference>
<dbReference type="KEGG" id="mama:GII36_02280"/>
<sequence>MTTQSEQTLENNLVAQLVEQGYERVIIADNDELLANLKCQLEKHNAEKLGDTPLSDAEFKRVVNHLDKGNVFDRAKLLRDKMHLVRDDGTSAYIEFINMAKWCHNEYQVAQQIVNDGEYSTRYDVTLLINGLPLVQIELKRRGIELKEAFNQINRYRRHSYASANGLFQYVQLFVISNGVDTKYYANSVSYGGTKKASFKQTFYWTDKANKRISQIDEFARDFLEKCHVSRMITKYIVLNETDKVLMVLRPYQYYAVERIIEKVDSGSNTGGYIWHTTGSGKTLTSFKAAQIMTENPAVDKVLFVVDRNDLDYQTIKEFNSFKEGSVDGTDNTQALVKQLSDPDTKLIVTTIQKLDNAIKRERHASAMESVRDNKIVFIFDECHRSQFGETHRNITEYFTNYQMFGFTGTPIKAENATFNSRFGKRTTADLFGACLHEYVITDAINDGNVLKFSVEYVGRFKQREDSKTNIDIDVEAIDTREAMEGDARVDKITDYIITNHDYKTHNRDFTAMMCVGSTDVLRKYYDAFAARSHNLKIATIFSYQANEEDKDADGMIDEVDIDMAGSAQINEHSRDVLERAMGDYNTMFGTNYTTRDSKSFYNYYKDIAKRVKSREIDILLVVNMFLTGFDSKTLNTLYVDKNLRYHGLLQAYSRTNRILNEVKSQGNIVVFRNLKKRTDEAVRLFSDKDASETIFLKSYETYVDEFDAQVTALLAYTPSLGDVDMLVGEEAKRHFVELFREVMRTRNVLLSFADFGYDDTAMTAQQFEDYKSKYLDLYFETKGDNAEKDSILNEVDFELELVRRDEINVDYILRLLARYVDADDTEKAKLHKQIDDLMSGDEKLRSKRELIEKFISGWLPDITDSEQVDVEFQKYWSAEEKRAIEQLASEEGLDTERLEKLIADYSYSGRKPRQDDYVRTLTQTPGIRERSSVIERIADKFTKFIRVFVDDV</sequence>
<name>A0A857MLK4_9BACT</name>
<dbReference type="Gene3D" id="3.90.1570.50">
    <property type="match status" value="1"/>
</dbReference>
<dbReference type="InterPro" id="IPR014001">
    <property type="entry name" value="Helicase_ATP-bd"/>
</dbReference>
<dbReference type="Gene3D" id="1.20.58.2040">
    <property type="match status" value="1"/>
</dbReference>
<dbReference type="CDD" id="cd22332">
    <property type="entry name" value="HsdR_N"/>
    <property type="match status" value="1"/>
</dbReference>
<dbReference type="Proteomes" id="UP001059824">
    <property type="component" value="Chromosome"/>
</dbReference>
<protein>
    <recommendedName>
        <fullName evidence="10">Type I restriction enzyme endonuclease subunit</fullName>
        <shortName evidence="10">R protein</shortName>
        <ecNumber evidence="10">3.1.21.3</ecNumber>
    </recommendedName>
</protein>
<evidence type="ECO:0000259" key="11">
    <source>
        <dbReference type="PROSITE" id="PS51192"/>
    </source>
</evidence>
<dbReference type="Pfam" id="PF18766">
    <property type="entry name" value="SWI2_SNF2"/>
    <property type="match status" value="1"/>
</dbReference>